<sequence length="342" mass="36833">MTKENIDNDPYKSAGVDISAGNDLIDLIKKDVSSTQNNNVLGGIGGFAGMYKLGEDIKKPVLVACTDGVGTKVALAQKYNKLDGIGQDLVAMCVNDLITCGAKPLFFLDYFASSELDVTEASTIIGSIAKACKESGCALLGGETAEMPGHYVNNNFDLAGFSVGCVEEDKIIDSSNVIEGNILIGIESSGAHSNGYSLIRKILDESSCSDDEKNDMAKTFLRPTHLYPSLINKLLNTYSINSLSHITGGGLTENLPRSIPKDLCANIKKSSWELPNEFKWLKENGGIGDDDMYRIFNCGIGMVLIVNEEEAASIMDCISNNGYKCYEIGYIESKSDASIKYS</sequence>
<dbReference type="EC" id="6.3.3.1" evidence="4 15"/>
<dbReference type="FunFam" id="3.90.650.10:FF:000011">
    <property type="entry name" value="Phosphoribosylformylglycinamidine cyclo-ligase"/>
    <property type="match status" value="1"/>
</dbReference>
<dbReference type="GO" id="GO:0005829">
    <property type="term" value="C:cytosol"/>
    <property type="evidence" value="ECO:0007669"/>
    <property type="project" value="TreeGrafter"/>
</dbReference>
<dbReference type="GO" id="GO:0006189">
    <property type="term" value="P:'de novo' IMP biosynthetic process"/>
    <property type="evidence" value="ECO:0007669"/>
    <property type="project" value="UniProtKB-UniRule"/>
</dbReference>
<evidence type="ECO:0000256" key="2">
    <source>
        <dbReference type="ARBA" id="ARBA00004686"/>
    </source>
</evidence>
<dbReference type="InterPro" id="IPR036921">
    <property type="entry name" value="PurM-like_N_sf"/>
</dbReference>
<feature type="domain" description="PurM-like N-terminal" evidence="16">
    <location>
        <begin position="61"/>
        <end position="166"/>
    </location>
</feature>
<dbReference type="InterPro" id="IPR004733">
    <property type="entry name" value="PurM_cligase"/>
</dbReference>
<dbReference type="GO" id="GO:0004641">
    <property type="term" value="F:phosphoribosylformylglycinamidine cyclo-ligase activity"/>
    <property type="evidence" value="ECO:0007669"/>
    <property type="project" value="UniProtKB-UniRule"/>
</dbReference>
<evidence type="ECO:0000256" key="7">
    <source>
        <dbReference type="ARBA" id="ARBA00022598"/>
    </source>
</evidence>
<evidence type="ECO:0000313" key="18">
    <source>
        <dbReference type="EMBL" id="MBA4723815.1"/>
    </source>
</evidence>
<dbReference type="UniPathway" id="UPA00074">
    <property type="reaction ID" value="UER00129"/>
</dbReference>
<comment type="subcellular location">
    <subcellularLocation>
        <location evidence="1 15">Cytoplasm</location>
    </subcellularLocation>
</comment>
<evidence type="ECO:0000256" key="6">
    <source>
        <dbReference type="ARBA" id="ARBA00022490"/>
    </source>
</evidence>
<comment type="pathway">
    <text evidence="2 15">Purine metabolism; IMP biosynthesis via de novo pathway; 5-amino-1-(5-phospho-D-ribosyl)imidazole from N(2)-formyl-N(1)-(5-phospho-D-ribosyl)glycinamide: step 2/2.</text>
</comment>
<evidence type="ECO:0000256" key="12">
    <source>
        <dbReference type="ARBA" id="ARBA00032931"/>
    </source>
</evidence>
<keyword evidence="10 15" id="KW-0067">ATP-binding</keyword>
<dbReference type="CDD" id="cd02196">
    <property type="entry name" value="PurM"/>
    <property type="match status" value="1"/>
</dbReference>
<dbReference type="GO" id="GO:0004637">
    <property type="term" value="F:phosphoribosylamine-glycine ligase activity"/>
    <property type="evidence" value="ECO:0007669"/>
    <property type="project" value="TreeGrafter"/>
</dbReference>
<keyword evidence="8 15" id="KW-0547">Nucleotide-binding</keyword>
<evidence type="ECO:0000256" key="13">
    <source>
        <dbReference type="ARBA" id="ARBA00033093"/>
    </source>
</evidence>
<evidence type="ECO:0000256" key="9">
    <source>
        <dbReference type="ARBA" id="ARBA00022755"/>
    </source>
</evidence>
<dbReference type="InterPro" id="IPR036676">
    <property type="entry name" value="PurM-like_C_sf"/>
</dbReference>
<dbReference type="EMBL" id="JACETM010000006">
    <property type="protein sequence ID" value="MBA4723815.1"/>
    <property type="molecule type" value="Genomic_DNA"/>
</dbReference>
<evidence type="ECO:0000256" key="11">
    <source>
        <dbReference type="ARBA" id="ARBA00031908"/>
    </source>
</evidence>
<feature type="domain" description="PurM-like C-terminal" evidence="17">
    <location>
        <begin position="179"/>
        <end position="339"/>
    </location>
</feature>
<accession>A0A838YWR8</accession>
<evidence type="ECO:0000256" key="3">
    <source>
        <dbReference type="ARBA" id="ARBA00010280"/>
    </source>
</evidence>
<protein>
    <recommendedName>
        <fullName evidence="5 15">Phosphoribosylformylglycinamidine cyclo-ligase</fullName>
        <ecNumber evidence="4 15">6.3.3.1</ecNumber>
    </recommendedName>
    <alternativeName>
        <fullName evidence="12 15">AIR synthase</fullName>
    </alternativeName>
    <alternativeName>
        <fullName evidence="13 15">AIRS</fullName>
    </alternativeName>
    <alternativeName>
        <fullName evidence="11 15">Phosphoribosyl-aminoimidazole synthetase</fullName>
    </alternativeName>
</protein>
<evidence type="ECO:0000256" key="1">
    <source>
        <dbReference type="ARBA" id="ARBA00004496"/>
    </source>
</evidence>
<dbReference type="HAMAP" id="MF_00741">
    <property type="entry name" value="AIRS"/>
    <property type="match status" value="1"/>
</dbReference>
<dbReference type="Pfam" id="PF02769">
    <property type="entry name" value="AIRS_C"/>
    <property type="match status" value="1"/>
</dbReference>
<evidence type="ECO:0000256" key="15">
    <source>
        <dbReference type="HAMAP-Rule" id="MF_00741"/>
    </source>
</evidence>
<evidence type="ECO:0000256" key="5">
    <source>
        <dbReference type="ARBA" id="ARBA00020367"/>
    </source>
</evidence>
<dbReference type="InterPro" id="IPR010918">
    <property type="entry name" value="PurM-like_C_dom"/>
</dbReference>
<evidence type="ECO:0000259" key="17">
    <source>
        <dbReference type="Pfam" id="PF02769"/>
    </source>
</evidence>
<evidence type="ECO:0000313" key="19">
    <source>
        <dbReference type="Proteomes" id="UP000585327"/>
    </source>
</evidence>
<evidence type="ECO:0000256" key="4">
    <source>
        <dbReference type="ARBA" id="ARBA00013047"/>
    </source>
</evidence>
<dbReference type="NCBIfam" id="TIGR00878">
    <property type="entry name" value="purM"/>
    <property type="match status" value="1"/>
</dbReference>
<dbReference type="PANTHER" id="PTHR10520:SF12">
    <property type="entry name" value="TRIFUNCTIONAL PURINE BIOSYNTHETIC PROTEIN ADENOSINE-3"/>
    <property type="match status" value="1"/>
</dbReference>
<dbReference type="FunFam" id="3.30.1330.10:FF:000001">
    <property type="entry name" value="Phosphoribosylformylglycinamidine cyclo-ligase"/>
    <property type="match status" value="1"/>
</dbReference>
<evidence type="ECO:0000256" key="8">
    <source>
        <dbReference type="ARBA" id="ARBA00022741"/>
    </source>
</evidence>
<evidence type="ECO:0000256" key="10">
    <source>
        <dbReference type="ARBA" id="ARBA00022840"/>
    </source>
</evidence>
<comment type="similarity">
    <text evidence="3 15">Belongs to the AIR synthase family.</text>
</comment>
<comment type="catalytic activity">
    <reaction evidence="14 15">
        <text>2-formamido-N(1)-(5-O-phospho-beta-D-ribosyl)acetamidine + ATP = 5-amino-1-(5-phospho-beta-D-ribosyl)imidazole + ADP + phosphate + H(+)</text>
        <dbReference type="Rhea" id="RHEA:23032"/>
        <dbReference type="ChEBI" id="CHEBI:15378"/>
        <dbReference type="ChEBI" id="CHEBI:30616"/>
        <dbReference type="ChEBI" id="CHEBI:43474"/>
        <dbReference type="ChEBI" id="CHEBI:137981"/>
        <dbReference type="ChEBI" id="CHEBI:147287"/>
        <dbReference type="ChEBI" id="CHEBI:456216"/>
        <dbReference type="EC" id="6.3.3.1"/>
    </reaction>
</comment>
<dbReference type="Pfam" id="PF00586">
    <property type="entry name" value="AIRS"/>
    <property type="match status" value="1"/>
</dbReference>
<dbReference type="PANTHER" id="PTHR10520">
    <property type="entry name" value="TRIFUNCTIONAL PURINE BIOSYNTHETIC PROTEIN ADENOSINE-3-RELATED"/>
    <property type="match status" value="1"/>
</dbReference>
<dbReference type="InterPro" id="IPR016188">
    <property type="entry name" value="PurM-like_N"/>
</dbReference>
<dbReference type="SUPFAM" id="SSF56042">
    <property type="entry name" value="PurM C-terminal domain-like"/>
    <property type="match status" value="1"/>
</dbReference>
<dbReference type="GO" id="GO:0005524">
    <property type="term" value="F:ATP binding"/>
    <property type="evidence" value="ECO:0007669"/>
    <property type="project" value="UniProtKB-KW"/>
</dbReference>
<evidence type="ECO:0000259" key="16">
    <source>
        <dbReference type="Pfam" id="PF00586"/>
    </source>
</evidence>
<dbReference type="SUPFAM" id="SSF55326">
    <property type="entry name" value="PurM N-terminal domain-like"/>
    <property type="match status" value="1"/>
</dbReference>
<comment type="caution">
    <text evidence="18">The sequence shown here is derived from an EMBL/GenBank/DDBJ whole genome shotgun (WGS) entry which is preliminary data.</text>
</comment>
<dbReference type="Gene3D" id="3.90.650.10">
    <property type="entry name" value="PurM-like C-terminal domain"/>
    <property type="match status" value="1"/>
</dbReference>
<keyword evidence="9 15" id="KW-0658">Purine biosynthesis</keyword>
<dbReference type="Gene3D" id="3.30.1330.10">
    <property type="entry name" value="PurM-like, N-terminal domain"/>
    <property type="match status" value="1"/>
</dbReference>
<dbReference type="GO" id="GO:0046084">
    <property type="term" value="P:adenine biosynthetic process"/>
    <property type="evidence" value="ECO:0007669"/>
    <property type="project" value="TreeGrafter"/>
</dbReference>
<name>A0A838YWR8_9GAMM</name>
<keyword evidence="6 15" id="KW-0963">Cytoplasm</keyword>
<reference evidence="18 19" key="1">
    <citation type="submission" date="2020-06" db="EMBL/GenBank/DDBJ databases">
        <title>Dysbiosis in marine aquaculture revealed through microbiome analysis: reverse ecology for environmental sustainability.</title>
        <authorList>
            <person name="Haro-Moreno J.M."/>
            <person name="Coutinho F.H."/>
            <person name="Zaragoza-Solas A."/>
            <person name="Picazo A."/>
            <person name="Almagro-Moreno S."/>
            <person name="Lopez-Perez M."/>
        </authorList>
    </citation>
    <scope>NUCLEOTIDE SEQUENCE [LARGE SCALE GENOMIC DNA]</scope>
    <source>
        <strain evidence="18">MCMED-G42</strain>
    </source>
</reference>
<evidence type="ECO:0000256" key="14">
    <source>
        <dbReference type="ARBA" id="ARBA00049057"/>
    </source>
</evidence>
<keyword evidence="7 15" id="KW-0436">Ligase</keyword>
<dbReference type="AlphaFoldDB" id="A0A838YWR8"/>
<dbReference type="Proteomes" id="UP000585327">
    <property type="component" value="Unassembled WGS sequence"/>
</dbReference>
<gene>
    <name evidence="15" type="primary">purM</name>
    <name evidence="18" type="ORF">H2021_01220</name>
</gene>
<proteinExistence type="inferred from homology"/>
<organism evidence="18 19">
    <name type="scientific">SAR86 cluster bacterium</name>
    <dbReference type="NCBI Taxonomy" id="2030880"/>
    <lineage>
        <taxon>Bacteria</taxon>
        <taxon>Pseudomonadati</taxon>
        <taxon>Pseudomonadota</taxon>
        <taxon>Gammaproteobacteria</taxon>
        <taxon>SAR86 cluster</taxon>
    </lineage>
</organism>